<name>A0ABP5A9I1_9ACTN</name>
<proteinExistence type="predicted"/>
<dbReference type="PANTHER" id="PTHR33164">
    <property type="entry name" value="TRANSCRIPTIONAL REGULATOR, MARR FAMILY"/>
    <property type="match status" value="1"/>
</dbReference>
<dbReference type="SUPFAM" id="SSF46785">
    <property type="entry name" value="Winged helix' DNA-binding domain"/>
    <property type="match status" value="2"/>
</dbReference>
<comment type="caution">
    <text evidence="5">The sequence shown here is derived from an EMBL/GenBank/DDBJ whole genome shotgun (WGS) entry which is preliminary data.</text>
</comment>
<dbReference type="PANTHER" id="PTHR33164:SF99">
    <property type="entry name" value="MARR FAMILY REGULATORY PROTEIN"/>
    <property type="match status" value="1"/>
</dbReference>
<keyword evidence="2" id="KW-0238">DNA-binding</keyword>
<evidence type="ECO:0000313" key="5">
    <source>
        <dbReference type="EMBL" id="GAA1907849.1"/>
    </source>
</evidence>
<accession>A0ABP5A9I1</accession>
<dbReference type="PROSITE" id="PS01117">
    <property type="entry name" value="HTH_MARR_1"/>
    <property type="match status" value="1"/>
</dbReference>
<sequence>MGEVTHSRALLPALARIPGHVFWRASARVALLAGERLAPGVDLTAYAALRTVDGGDHARSQQEVADAVGVSRTTMVKVAGELLGAGLVSRARNPDDRRSYRLAPTPAGRAAARRWDADVDGLEEVLLEGLDADERSELRALLLELAAPVFGPDPAPVVVERVAVLLPRVHGWLHREFQALLEPVGIEPRHVGSLTALDALGPVSQGGLARAIGVSPAGAVAIVDELEERGLATRRPDPADRRTHVIHLAAGAPATLAEARRRGSAGAERVLGGLAPDRLERLLGLLRRVVTGTGGPGPVSPP</sequence>
<dbReference type="SMART" id="SM00347">
    <property type="entry name" value="HTH_MARR"/>
    <property type="match status" value="2"/>
</dbReference>
<dbReference type="InterPro" id="IPR036388">
    <property type="entry name" value="WH-like_DNA-bd_sf"/>
</dbReference>
<evidence type="ECO:0000256" key="3">
    <source>
        <dbReference type="ARBA" id="ARBA00023163"/>
    </source>
</evidence>
<evidence type="ECO:0000256" key="1">
    <source>
        <dbReference type="ARBA" id="ARBA00023015"/>
    </source>
</evidence>
<keyword evidence="1" id="KW-0805">Transcription regulation</keyword>
<feature type="domain" description="HTH marR-type" evidence="4">
    <location>
        <begin position="135"/>
        <end position="291"/>
    </location>
</feature>
<dbReference type="PRINTS" id="PR00598">
    <property type="entry name" value="HTHMARR"/>
</dbReference>
<evidence type="ECO:0000313" key="6">
    <source>
        <dbReference type="Proteomes" id="UP001501612"/>
    </source>
</evidence>
<evidence type="ECO:0000256" key="2">
    <source>
        <dbReference type="ARBA" id="ARBA00023125"/>
    </source>
</evidence>
<dbReference type="InterPro" id="IPR023187">
    <property type="entry name" value="Tscrpt_reg_MarR-type_CS"/>
</dbReference>
<dbReference type="EMBL" id="BAAAMY010000001">
    <property type="protein sequence ID" value="GAA1907849.1"/>
    <property type="molecule type" value="Genomic_DNA"/>
</dbReference>
<dbReference type="Proteomes" id="UP001501612">
    <property type="component" value="Unassembled WGS sequence"/>
</dbReference>
<dbReference type="Gene3D" id="1.10.10.10">
    <property type="entry name" value="Winged helix-like DNA-binding domain superfamily/Winged helix DNA-binding domain"/>
    <property type="match status" value="2"/>
</dbReference>
<reference evidence="6" key="1">
    <citation type="journal article" date="2019" name="Int. J. Syst. Evol. Microbiol.">
        <title>The Global Catalogue of Microorganisms (GCM) 10K type strain sequencing project: providing services to taxonomists for standard genome sequencing and annotation.</title>
        <authorList>
            <consortium name="The Broad Institute Genomics Platform"/>
            <consortium name="The Broad Institute Genome Sequencing Center for Infectious Disease"/>
            <person name="Wu L."/>
            <person name="Ma J."/>
        </authorList>
    </citation>
    <scope>NUCLEOTIDE SEQUENCE [LARGE SCALE GENOMIC DNA]</scope>
    <source>
        <strain evidence="6">JCM 14046</strain>
    </source>
</reference>
<dbReference type="PROSITE" id="PS50995">
    <property type="entry name" value="HTH_MARR_2"/>
    <property type="match status" value="1"/>
</dbReference>
<dbReference type="InterPro" id="IPR036390">
    <property type="entry name" value="WH_DNA-bd_sf"/>
</dbReference>
<dbReference type="RefSeq" id="WP_344003475.1">
    <property type="nucleotide sequence ID" value="NZ_BAAAMY010000001.1"/>
</dbReference>
<dbReference type="Pfam" id="PF12802">
    <property type="entry name" value="MarR_2"/>
    <property type="match status" value="2"/>
</dbReference>
<protein>
    <recommendedName>
        <fullName evidence="4">HTH marR-type domain-containing protein</fullName>
    </recommendedName>
</protein>
<dbReference type="InterPro" id="IPR039422">
    <property type="entry name" value="MarR/SlyA-like"/>
</dbReference>
<keyword evidence="6" id="KW-1185">Reference proteome</keyword>
<dbReference type="InterPro" id="IPR000835">
    <property type="entry name" value="HTH_MarR-typ"/>
</dbReference>
<gene>
    <name evidence="5" type="ORF">GCM10009737_05900</name>
</gene>
<organism evidence="5 6">
    <name type="scientific">Nocardioides lentus</name>
    <dbReference type="NCBI Taxonomy" id="338077"/>
    <lineage>
        <taxon>Bacteria</taxon>
        <taxon>Bacillati</taxon>
        <taxon>Actinomycetota</taxon>
        <taxon>Actinomycetes</taxon>
        <taxon>Propionibacteriales</taxon>
        <taxon>Nocardioidaceae</taxon>
        <taxon>Nocardioides</taxon>
    </lineage>
</organism>
<evidence type="ECO:0000259" key="4">
    <source>
        <dbReference type="PROSITE" id="PS50995"/>
    </source>
</evidence>
<keyword evidence="3" id="KW-0804">Transcription</keyword>